<feature type="compositionally biased region" description="Polar residues" evidence="1">
    <location>
        <begin position="86"/>
        <end position="99"/>
    </location>
</feature>
<feature type="transmembrane region" description="Helical" evidence="2">
    <location>
        <begin position="125"/>
        <end position="145"/>
    </location>
</feature>
<protein>
    <recommendedName>
        <fullName evidence="4">G-protein coupled receptors family 1 profile domain-containing protein</fullName>
    </recommendedName>
</protein>
<evidence type="ECO:0000256" key="1">
    <source>
        <dbReference type="SAM" id="MobiDB-lite"/>
    </source>
</evidence>
<evidence type="ECO:0000256" key="2">
    <source>
        <dbReference type="SAM" id="Phobius"/>
    </source>
</evidence>
<keyword evidence="2" id="KW-1133">Transmembrane helix</keyword>
<proteinExistence type="predicted"/>
<dbReference type="EMBL" id="EU850440">
    <property type="protein sequence ID" value="ACF75513.1"/>
    <property type="molecule type" value="Genomic_DNA"/>
</dbReference>
<reference evidence="3" key="2">
    <citation type="journal article" date="2009" name="PLoS Genet.">
        <title>Phylogenomics of unusual histone H2A Variants in Bdelloid rotifers.</title>
        <authorList>
            <person name="Van Doninck K."/>
            <person name="Mandigo M.L."/>
            <person name="Hur J.H."/>
            <person name="Wang P."/>
            <person name="Guglielmini J."/>
            <person name="Milinkovitch M.C."/>
            <person name="Lane W.S."/>
            <person name="Meselson M."/>
        </authorList>
    </citation>
    <scope>NUCLEOTIDE SEQUENCE</scope>
    <source>
        <strain evidence="3">Prhis-1</strain>
    </source>
</reference>
<sequence>MRTAKRFGPTVETNGDIKKMAILSRTKSFFASMISCLIPQQTSKSNIYSCFCFQIQCRRHKQIRLLFTRNHQSLIKYEAEQDSVERQTPPNASNGIPTDTPQMSVTTATILNRKQQNRRTRDKHLSAMLIVLNILYFLLNLPFNFHQTFGRTLYKNASDDCIMKFTHVLLDLLQQTYFSTNFFLYVLTNRRFREEFYNTVRRVVSRTSSNHSESHYRRYRQGQRNGSLNPSTMMMTQCQGDFQTIQIPSNQQRDSFISEIELTEVPISQHQQVVIADEKNRLISKLILFKELSSDKT</sequence>
<dbReference type="SUPFAM" id="SSF81321">
    <property type="entry name" value="Family A G protein-coupled receptor-like"/>
    <property type="match status" value="1"/>
</dbReference>
<dbReference type="Gene3D" id="1.20.1070.10">
    <property type="entry name" value="Rhodopsin 7-helix transmembrane proteins"/>
    <property type="match status" value="1"/>
</dbReference>
<evidence type="ECO:0000313" key="3">
    <source>
        <dbReference type="EMBL" id="ACF75513.1"/>
    </source>
</evidence>
<name>B5AHB8_PHIRO</name>
<accession>B5AHB8</accession>
<dbReference type="AlphaFoldDB" id="B5AHB8"/>
<feature type="region of interest" description="Disordered" evidence="1">
    <location>
        <begin position="80"/>
        <end position="99"/>
    </location>
</feature>
<reference evidence="3" key="1">
    <citation type="journal article" date="2009" name="Mol. Biol. Evol.">
        <title>Degenerate tetraploidy was established before bdelloid rotifer families diverged.</title>
        <authorList>
            <person name="Hur J.H."/>
            <person name="Van Doninck K."/>
            <person name="Mandigo M.L."/>
            <person name="Meselson M."/>
        </authorList>
    </citation>
    <scope>NUCLEOTIDE SEQUENCE</scope>
    <source>
        <strain evidence="3">Prhis-1</strain>
    </source>
</reference>
<evidence type="ECO:0008006" key="4">
    <source>
        <dbReference type="Google" id="ProtNLM"/>
    </source>
</evidence>
<keyword evidence="2" id="KW-0472">Membrane</keyword>
<organism evidence="3">
    <name type="scientific">Philodina roseola</name>
    <name type="common">Rotifer</name>
    <dbReference type="NCBI Taxonomy" id="96448"/>
    <lineage>
        <taxon>Eukaryota</taxon>
        <taxon>Metazoa</taxon>
        <taxon>Spiralia</taxon>
        <taxon>Gnathifera</taxon>
        <taxon>Rotifera</taxon>
        <taxon>Eurotatoria</taxon>
        <taxon>Bdelloidea</taxon>
        <taxon>Philodinida</taxon>
        <taxon>Philodinidae</taxon>
        <taxon>Philodina</taxon>
    </lineage>
</organism>
<feature type="transmembrane region" description="Helical" evidence="2">
    <location>
        <begin position="165"/>
        <end position="187"/>
    </location>
</feature>
<keyword evidence="2" id="KW-0812">Transmembrane</keyword>